<dbReference type="RefSeq" id="WP_195869691.1">
    <property type="nucleotide sequence ID" value="NZ_JADOET010000001.1"/>
</dbReference>
<evidence type="ECO:0008006" key="4">
    <source>
        <dbReference type="Google" id="ProtNLM"/>
    </source>
</evidence>
<evidence type="ECO:0000256" key="1">
    <source>
        <dbReference type="SAM" id="Phobius"/>
    </source>
</evidence>
<feature type="transmembrane region" description="Helical" evidence="1">
    <location>
        <begin position="12"/>
        <end position="32"/>
    </location>
</feature>
<keyword evidence="1" id="KW-1133">Transmembrane helix</keyword>
<dbReference type="EMBL" id="JADOET010000001">
    <property type="protein sequence ID" value="MBF8148403.1"/>
    <property type="molecule type" value="Genomic_DNA"/>
</dbReference>
<keyword evidence="1" id="KW-0472">Membrane</keyword>
<reference evidence="2 3" key="1">
    <citation type="submission" date="2020-11" db="EMBL/GenBank/DDBJ databases">
        <title>Winogradskyella marina sp. nov., isolated from marine sediment.</title>
        <authorList>
            <person name="Bo J."/>
            <person name="Wang S."/>
            <person name="Song X."/>
            <person name="Du Z."/>
        </authorList>
    </citation>
    <scope>NUCLEOTIDE SEQUENCE [LARGE SCALE GENOMIC DNA]</scope>
    <source>
        <strain evidence="2 3">F6397</strain>
    </source>
</reference>
<dbReference type="Proteomes" id="UP000611215">
    <property type="component" value="Unassembled WGS sequence"/>
</dbReference>
<keyword evidence="3" id="KW-1185">Reference proteome</keyword>
<accession>A0ABS0ED80</accession>
<comment type="caution">
    <text evidence="2">The sequence shown here is derived from an EMBL/GenBank/DDBJ whole genome shotgun (WGS) entry which is preliminary data.</text>
</comment>
<evidence type="ECO:0000313" key="3">
    <source>
        <dbReference type="Proteomes" id="UP000611215"/>
    </source>
</evidence>
<gene>
    <name evidence="2" type="ORF">ITJ86_00755</name>
</gene>
<keyword evidence="1" id="KW-0812">Transmembrane</keyword>
<proteinExistence type="predicted"/>
<sequence length="115" mass="13502">MKLDEPITKPFFFVLFGLIVLGSLIFQLNAYYEKTEIKKHKIEVIGKVIDQYRNSKSARHIRYEYTFEGRTYEDTKALGNNSKNYLNKYFKVNISEAKPDFSIILLDEEIIIPAN</sequence>
<protein>
    <recommendedName>
        <fullName evidence="4">DUF3592 domain-containing protein</fullName>
    </recommendedName>
</protein>
<evidence type="ECO:0000313" key="2">
    <source>
        <dbReference type="EMBL" id="MBF8148403.1"/>
    </source>
</evidence>
<name>A0ABS0ED80_9FLAO</name>
<organism evidence="2 3">
    <name type="scientific">Winogradskyella marina</name>
    <dbReference type="NCBI Taxonomy" id="2785530"/>
    <lineage>
        <taxon>Bacteria</taxon>
        <taxon>Pseudomonadati</taxon>
        <taxon>Bacteroidota</taxon>
        <taxon>Flavobacteriia</taxon>
        <taxon>Flavobacteriales</taxon>
        <taxon>Flavobacteriaceae</taxon>
        <taxon>Winogradskyella</taxon>
    </lineage>
</organism>